<keyword evidence="2" id="KW-1185">Reference proteome</keyword>
<name>A0A1Y5SK18_9RHOB</name>
<dbReference type="PANTHER" id="PTHR34129:SF1">
    <property type="entry name" value="DUF952 DOMAIN-CONTAINING PROTEIN"/>
    <property type="match status" value="1"/>
</dbReference>
<evidence type="ECO:0008006" key="3">
    <source>
        <dbReference type="Google" id="ProtNLM"/>
    </source>
</evidence>
<accession>A0A1Y5SK18</accession>
<dbReference type="InterPro" id="IPR009297">
    <property type="entry name" value="DUF952"/>
</dbReference>
<organism evidence="1 2">
    <name type="scientific">Pseudooctadecabacter jejudonensis</name>
    <dbReference type="NCBI Taxonomy" id="1391910"/>
    <lineage>
        <taxon>Bacteria</taxon>
        <taxon>Pseudomonadati</taxon>
        <taxon>Pseudomonadota</taxon>
        <taxon>Alphaproteobacteria</taxon>
        <taxon>Rhodobacterales</taxon>
        <taxon>Paracoccaceae</taxon>
        <taxon>Pseudooctadecabacter</taxon>
    </lineage>
</organism>
<evidence type="ECO:0000313" key="2">
    <source>
        <dbReference type="Proteomes" id="UP000193623"/>
    </source>
</evidence>
<dbReference type="RefSeq" id="WP_085864560.1">
    <property type="nucleotide sequence ID" value="NZ_FWFT01000003.1"/>
</dbReference>
<dbReference type="SUPFAM" id="SSF56399">
    <property type="entry name" value="ADP-ribosylation"/>
    <property type="match status" value="1"/>
</dbReference>
<dbReference type="PANTHER" id="PTHR34129">
    <property type="entry name" value="BLR1139 PROTEIN"/>
    <property type="match status" value="1"/>
</dbReference>
<dbReference type="Pfam" id="PF06108">
    <property type="entry name" value="DUF952"/>
    <property type="match status" value="1"/>
</dbReference>
<protein>
    <recommendedName>
        <fullName evidence="3">DUF952 domain-containing protein</fullName>
    </recommendedName>
</protein>
<dbReference type="OrthoDB" id="9799937at2"/>
<evidence type="ECO:0000313" key="1">
    <source>
        <dbReference type="EMBL" id="SLN42230.1"/>
    </source>
</evidence>
<dbReference type="AlphaFoldDB" id="A0A1Y5SK18"/>
<sequence length="111" mass="12373">MLIYKILTADQWADFERTGTFTGAPIDLADGYIHTSTADQAQETADKHFAGQEGLMLAALDAATYGEDLKWEVSRGGAEFPHIYNRPLRMEEVIWARPMPLVDGTHALDFT</sequence>
<dbReference type="Gene3D" id="3.20.170.20">
    <property type="entry name" value="Protein of unknown function DUF952"/>
    <property type="match status" value="1"/>
</dbReference>
<dbReference type="EMBL" id="FWFT01000003">
    <property type="protein sequence ID" value="SLN42230.1"/>
    <property type="molecule type" value="Genomic_DNA"/>
</dbReference>
<reference evidence="1 2" key="1">
    <citation type="submission" date="2017-03" db="EMBL/GenBank/DDBJ databases">
        <authorList>
            <person name="Afonso C.L."/>
            <person name="Miller P.J."/>
            <person name="Scott M.A."/>
            <person name="Spackman E."/>
            <person name="Goraichik I."/>
            <person name="Dimitrov K.M."/>
            <person name="Suarez D.L."/>
            <person name="Swayne D.E."/>
        </authorList>
    </citation>
    <scope>NUCLEOTIDE SEQUENCE [LARGE SCALE GENOMIC DNA]</scope>
    <source>
        <strain evidence="1 2">CECT 8397</strain>
    </source>
</reference>
<proteinExistence type="predicted"/>
<dbReference type="Proteomes" id="UP000193623">
    <property type="component" value="Unassembled WGS sequence"/>
</dbReference>
<gene>
    <name evidence="1" type="ORF">PSJ8397_02142</name>
</gene>